<protein>
    <recommendedName>
        <fullName evidence="3">SbsA Ig-like domain-containing protein</fullName>
    </recommendedName>
</protein>
<dbReference type="InterPro" id="IPR014755">
    <property type="entry name" value="Cu-Rt/internalin_Ig-like"/>
</dbReference>
<feature type="transmembrane region" description="Helical" evidence="2">
    <location>
        <begin position="540"/>
        <end position="559"/>
    </location>
</feature>
<keyword evidence="2" id="KW-1133">Transmembrane helix</keyword>
<dbReference type="EMBL" id="WHNW01000017">
    <property type="protein sequence ID" value="MPV87001.1"/>
    <property type="molecule type" value="Genomic_DNA"/>
</dbReference>
<organism evidence="4 5">
    <name type="scientific">Ostreibacterium oceani</name>
    <dbReference type="NCBI Taxonomy" id="2654998"/>
    <lineage>
        <taxon>Bacteria</taxon>
        <taxon>Pseudomonadati</taxon>
        <taxon>Pseudomonadota</taxon>
        <taxon>Gammaproteobacteria</taxon>
        <taxon>Cardiobacteriales</taxon>
        <taxon>Ostreibacteriaceae</taxon>
        <taxon>Ostreibacterium</taxon>
    </lineage>
</organism>
<keyword evidence="2" id="KW-0472">Membrane</keyword>
<evidence type="ECO:0000259" key="3">
    <source>
        <dbReference type="Pfam" id="PF13205"/>
    </source>
</evidence>
<feature type="domain" description="SbsA Ig-like" evidence="3">
    <location>
        <begin position="100"/>
        <end position="185"/>
    </location>
</feature>
<keyword evidence="1" id="KW-0732">Signal</keyword>
<comment type="caution">
    <text evidence="4">The sequence shown here is derived from an EMBL/GenBank/DDBJ whole genome shotgun (WGS) entry which is preliminary data.</text>
</comment>
<dbReference type="AlphaFoldDB" id="A0A6N7EWS9"/>
<keyword evidence="5" id="KW-1185">Reference proteome</keyword>
<sequence>NTVISGDIELMWNTIDVDGDTLYQNPYLGDFLQPGAKGNNFVFDSTVVPSGPTQLGIWIDDGKLSTEAFIDVVVKNPLKVNYERPSGINVSTGYKNFMPEINVDFVTDLDPSIMDLTDAVTLVDIDNNSIALGDMTIDTENANNLIVPIYGPLRYNTTYTVILSDQLTDKYGNALTGGHSWQFTTMKDTTPATVINESPKANEKAVARNTLVEVFFSEALDIESVSDALISMKSLADNTAVSGAVIYDSYKQSIIFTPDALLDPETQYEITLLDGAKDTARNTVIGTPKSWKFTTTDLFEEVNNVKITDQYNDYLIDYDNDGNDDYLVIEISVEVFYSSYYNLNGSLYDSENTLIEWSGTGDIYLTKGNNTLKLYFDVTKIKNTAKSGQFYLKSLLLYSYYDPEQSDYRSEAWETSSYNVSTFHSPLTFKDLPAINIAADGNMHKVFNLNDYIISTEGTPSFQISYVSNNSFTAEIKSDGSVWVGANNVQNKSYVLRAANTLTAEIGIFVTLDTLDVDKSFKATATPYATTPNGEKIPSLGWIAILLLCLTMVMTVIPMRKNWQSH</sequence>
<proteinExistence type="predicted"/>
<dbReference type="Gene3D" id="2.60.40.1220">
    <property type="match status" value="1"/>
</dbReference>
<evidence type="ECO:0000313" key="5">
    <source>
        <dbReference type="Proteomes" id="UP000471298"/>
    </source>
</evidence>
<dbReference type="InParanoid" id="A0A6N7EWS9"/>
<evidence type="ECO:0000256" key="2">
    <source>
        <dbReference type="SAM" id="Phobius"/>
    </source>
</evidence>
<keyword evidence="2" id="KW-0812">Transmembrane</keyword>
<dbReference type="RefSeq" id="WP_218110667.1">
    <property type="nucleotide sequence ID" value="NZ_WHNW01000017.1"/>
</dbReference>
<evidence type="ECO:0000256" key="1">
    <source>
        <dbReference type="ARBA" id="ARBA00022729"/>
    </source>
</evidence>
<name>A0A6N7EWS9_9GAMM</name>
<dbReference type="Proteomes" id="UP000471298">
    <property type="component" value="Unassembled WGS sequence"/>
</dbReference>
<gene>
    <name evidence="4" type="ORF">GCU85_09720</name>
</gene>
<dbReference type="InterPro" id="IPR032812">
    <property type="entry name" value="SbsA_Ig"/>
</dbReference>
<feature type="non-terminal residue" evidence="4">
    <location>
        <position position="1"/>
    </location>
</feature>
<reference evidence="4 5" key="1">
    <citation type="submission" date="2019-10" db="EMBL/GenBank/DDBJ databases">
        <title>Cardiobacteriales fam. a chemoheterotrophic member of the order Cardiobacteriales, and proposal of Cardiobacteriales fam. nov.</title>
        <authorList>
            <person name="Wang C."/>
        </authorList>
    </citation>
    <scope>NUCLEOTIDE SEQUENCE [LARGE SCALE GENOMIC DNA]</scope>
    <source>
        <strain evidence="4 5">ML27</strain>
    </source>
</reference>
<evidence type="ECO:0000313" key="4">
    <source>
        <dbReference type="EMBL" id="MPV87001.1"/>
    </source>
</evidence>
<accession>A0A6N7EWS9</accession>
<feature type="domain" description="SbsA Ig-like" evidence="3">
    <location>
        <begin position="188"/>
        <end position="295"/>
    </location>
</feature>
<dbReference type="Pfam" id="PF13205">
    <property type="entry name" value="Big_5"/>
    <property type="match status" value="2"/>
</dbReference>